<sequence>MFTKAQELLASYFGYSSFRRGQDETIKNVLDGKDTVCIMPTGGGKSICYQIPALVFEGTTLVISPLISLMKDQVDTLVQNGISATYINSSISITEANQRIQLAKQGHYKLLYVAPERLDSMEFVDQLIDMKIPMIAIDEAHCISQWGHDFRPSYLHIHRILDYLPEKPLVLALTATATPQVREDICNTLGINQENTIMTTFERENLSFSVIKGQDRNAYLADYIRQNQKESGIIYAATRKVVDQLYEDLGKAGVSVSKYHAGMSDHDRNEQQELFLRDEISVMVATSAFGMGIDKSNIRYVIHYQLPKNMESYYQEAGRAGRDGLDSECILLYSSQDVQVQRFLIDQSTGESRFSNELEKLQNMTDYCHTEQCLQSFILQYFGEEPKEDCGRCGNCTDDRESIDVTRESQMVLSCMIRTNQRFGKQMIAQVLTGSKNKKVIEFNFHTLPTYGLLSNRSVKEVSEFIEFLISDELIAVEHGTYPTLKVTEKGKEVLLGKENVLRKERVETRQIVQDHPLFEVLREVRKEIAQGEGVPPFVIFSDQTLKDMCAKMPQSDSELLTVKGIGEHKLVKYGSQFLQTVQHFIEENPNYAETIKTEVVSERKKSGKASANSHLETYEMYKQGIDLNEVAKERGLSRQTIENHLIRCFEDGMEVDWNSFVPAEYEALIETAVQNAEGGLKSIKDQLPNEVSYFMIRAYLQIRK</sequence>
<dbReference type="SUPFAM" id="SSF52540">
    <property type="entry name" value="P-loop containing nucleoside triphosphate hydrolases"/>
    <property type="match status" value="1"/>
</dbReference>
<dbReference type="InterPro" id="IPR027417">
    <property type="entry name" value="P-loop_NTPase"/>
</dbReference>
<dbReference type="FunFam" id="3.40.50.300:FF:000296">
    <property type="entry name" value="ATP-dependent DNA helicase RecQ"/>
    <property type="match status" value="1"/>
</dbReference>
<dbReference type="PANTHER" id="PTHR13710">
    <property type="entry name" value="DNA HELICASE RECQ FAMILY MEMBER"/>
    <property type="match status" value="1"/>
</dbReference>
<dbReference type="GO" id="GO:0005737">
    <property type="term" value="C:cytoplasm"/>
    <property type="evidence" value="ECO:0007669"/>
    <property type="project" value="TreeGrafter"/>
</dbReference>
<evidence type="ECO:0000259" key="17">
    <source>
        <dbReference type="PROSITE" id="PS50967"/>
    </source>
</evidence>
<feature type="domain" description="Helicase ATP-binding" evidence="18">
    <location>
        <begin position="26"/>
        <end position="195"/>
    </location>
</feature>
<dbReference type="SMART" id="SM00956">
    <property type="entry name" value="RQC"/>
    <property type="match status" value="1"/>
</dbReference>
<dbReference type="FunFam" id="1.10.150.80:FF:000002">
    <property type="entry name" value="ATP-dependent DNA helicase RecQ"/>
    <property type="match status" value="1"/>
</dbReference>
<dbReference type="NCBIfam" id="TIGR00614">
    <property type="entry name" value="recQ_fam"/>
    <property type="match status" value="1"/>
</dbReference>
<dbReference type="AlphaFoldDB" id="C2XV65"/>
<dbReference type="Pfam" id="PF14493">
    <property type="entry name" value="HTH_40"/>
    <property type="match status" value="1"/>
</dbReference>
<protein>
    <recommendedName>
        <fullName evidence="16">DNA helicase RecQ</fullName>
        <ecNumber evidence="16">5.6.2.4</ecNumber>
    </recommendedName>
</protein>
<gene>
    <name evidence="20" type="ORF">bcere0026_25870</name>
</gene>
<feature type="domain" description="Helicase C-terminal" evidence="19">
    <location>
        <begin position="219"/>
        <end position="365"/>
    </location>
</feature>
<dbReference type="SUPFAM" id="SSF46785">
    <property type="entry name" value="Winged helix' DNA-binding domain"/>
    <property type="match status" value="1"/>
</dbReference>
<keyword evidence="9" id="KW-0862">Zinc</keyword>
<dbReference type="GO" id="GO:0043590">
    <property type="term" value="C:bacterial nucleoid"/>
    <property type="evidence" value="ECO:0007669"/>
    <property type="project" value="TreeGrafter"/>
</dbReference>
<dbReference type="GO" id="GO:0006260">
    <property type="term" value="P:DNA replication"/>
    <property type="evidence" value="ECO:0007669"/>
    <property type="project" value="InterPro"/>
</dbReference>
<reference evidence="20" key="1">
    <citation type="journal article" date="2012" name="Genome Res.">
        <title>Genomic characterization of the Bacillus cereus sensu lato species: Backdrop to the evolution of Bacillus anthracis.</title>
        <authorList>
            <person name="Zwick M.E."/>
            <person name="Joseph S.J."/>
            <person name="Didelot X."/>
            <person name="Chen P.E."/>
            <person name="Bishop-Lilly K.A."/>
            <person name="Stewart A.C."/>
            <person name="Willner K."/>
            <person name="Nolan N."/>
            <person name="Lentz S."/>
            <person name="Thomason M.K."/>
            <person name="Sozhamannan S."/>
            <person name="Mateczun A.J."/>
            <person name="Du L."/>
            <person name="Read T.D."/>
        </authorList>
    </citation>
    <scope>NUCLEOTIDE SEQUENCE [LARGE SCALE GENOMIC DNA]</scope>
    <source>
        <strain evidence="20">AH603</strain>
    </source>
</reference>
<dbReference type="InterPro" id="IPR010997">
    <property type="entry name" value="HRDC-like_sf"/>
</dbReference>
<name>C2XV65_BACMY</name>
<evidence type="ECO:0000256" key="12">
    <source>
        <dbReference type="ARBA" id="ARBA00023172"/>
    </source>
</evidence>
<dbReference type="Pfam" id="PF09382">
    <property type="entry name" value="RQC"/>
    <property type="match status" value="1"/>
</dbReference>
<dbReference type="Pfam" id="PF00270">
    <property type="entry name" value="DEAD"/>
    <property type="match status" value="1"/>
</dbReference>
<evidence type="ECO:0000256" key="1">
    <source>
        <dbReference type="ARBA" id="ARBA00001946"/>
    </source>
</evidence>
<organism evidence="20">
    <name type="scientific">Bacillus mycoides</name>
    <dbReference type="NCBI Taxonomy" id="1405"/>
    <lineage>
        <taxon>Bacteria</taxon>
        <taxon>Bacillati</taxon>
        <taxon>Bacillota</taxon>
        <taxon>Bacilli</taxon>
        <taxon>Bacillales</taxon>
        <taxon>Bacillaceae</taxon>
        <taxon>Bacillus</taxon>
        <taxon>Bacillus cereus group</taxon>
    </lineage>
</organism>
<dbReference type="InterPro" id="IPR032284">
    <property type="entry name" value="RecQ_Zn-bd"/>
</dbReference>
<dbReference type="InterPro" id="IPR036390">
    <property type="entry name" value="WH_DNA-bd_sf"/>
</dbReference>
<dbReference type="InterPro" id="IPR018982">
    <property type="entry name" value="RQC_domain"/>
</dbReference>
<dbReference type="InterPro" id="IPR036388">
    <property type="entry name" value="WH-like_DNA-bd_sf"/>
</dbReference>
<dbReference type="SMART" id="SM00341">
    <property type="entry name" value="HRDC"/>
    <property type="match status" value="1"/>
</dbReference>
<dbReference type="GO" id="GO:0030894">
    <property type="term" value="C:replisome"/>
    <property type="evidence" value="ECO:0007669"/>
    <property type="project" value="TreeGrafter"/>
</dbReference>
<dbReference type="FunFam" id="3.40.50.300:FF:001746">
    <property type="entry name" value="ATP-dependent DNA helicase recQ"/>
    <property type="match status" value="1"/>
</dbReference>
<dbReference type="EC" id="5.6.2.4" evidence="16"/>
<accession>C2XV65</accession>
<dbReference type="SUPFAM" id="SSF47819">
    <property type="entry name" value="HRDC-like"/>
    <property type="match status" value="1"/>
</dbReference>
<dbReference type="InterPro" id="IPR044876">
    <property type="entry name" value="HRDC_dom_sf"/>
</dbReference>
<comment type="catalytic activity">
    <reaction evidence="15">
        <text>Couples ATP hydrolysis with the unwinding of duplex DNA by translocating in the 3'-5' direction.</text>
        <dbReference type="EC" id="5.6.2.4"/>
    </reaction>
</comment>
<keyword evidence="5" id="KW-0547">Nucleotide-binding</keyword>
<dbReference type="GO" id="GO:0043138">
    <property type="term" value="F:3'-5' DNA helicase activity"/>
    <property type="evidence" value="ECO:0007669"/>
    <property type="project" value="UniProtKB-EC"/>
</dbReference>
<dbReference type="GO" id="GO:0016787">
    <property type="term" value="F:hydrolase activity"/>
    <property type="evidence" value="ECO:0007669"/>
    <property type="project" value="UniProtKB-KW"/>
</dbReference>
<evidence type="ECO:0000256" key="2">
    <source>
        <dbReference type="ARBA" id="ARBA00001947"/>
    </source>
</evidence>
<dbReference type="HOGENOM" id="CLU_001103_14_3_9"/>
<keyword evidence="6" id="KW-0227">DNA damage</keyword>
<evidence type="ECO:0000256" key="15">
    <source>
        <dbReference type="ARBA" id="ARBA00034617"/>
    </source>
</evidence>
<comment type="caution">
    <text evidence="20">The sequence shown here is derived from an EMBL/GenBank/DDBJ whole genome shotgun (WGS) entry which is preliminary data.</text>
</comment>
<keyword evidence="10" id="KW-0067">ATP-binding</keyword>
<dbReference type="PROSITE" id="PS51192">
    <property type="entry name" value="HELICASE_ATP_BIND_1"/>
    <property type="match status" value="1"/>
</dbReference>
<evidence type="ECO:0000256" key="10">
    <source>
        <dbReference type="ARBA" id="ARBA00022840"/>
    </source>
</evidence>
<dbReference type="InterPro" id="IPR004589">
    <property type="entry name" value="DNA_helicase_ATP-dep_RecQ"/>
</dbReference>
<comment type="cofactor">
    <cofactor evidence="2">
        <name>Zn(2+)</name>
        <dbReference type="ChEBI" id="CHEBI:29105"/>
    </cofactor>
</comment>
<dbReference type="SMART" id="SM00487">
    <property type="entry name" value="DEXDc"/>
    <property type="match status" value="1"/>
</dbReference>
<evidence type="ECO:0000256" key="11">
    <source>
        <dbReference type="ARBA" id="ARBA00023125"/>
    </source>
</evidence>
<dbReference type="GO" id="GO:0003677">
    <property type="term" value="F:DNA binding"/>
    <property type="evidence" value="ECO:0007669"/>
    <property type="project" value="UniProtKB-KW"/>
</dbReference>
<dbReference type="CDD" id="cd18794">
    <property type="entry name" value="SF2_C_RecQ"/>
    <property type="match status" value="1"/>
</dbReference>
<dbReference type="GO" id="GO:0046872">
    <property type="term" value="F:metal ion binding"/>
    <property type="evidence" value="ECO:0007669"/>
    <property type="project" value="UniProtKB-KW"/>
</dbReference>
<dbReference type="InterPro" id="IPR002121">
    <property type="entry name" value="HRDC_dom"/>
</dbReference>
<dbReference type="InterPro" id="IPR029491">
    <property type="entry name" value="Helicase_HTH"/>
</dbReference>
<dbReference type="Pfam" id="PF00271">
    <property type="entry name" value="Helicase_C"/>
    <property type="match status" value="1"/>
</dbReference>
<dbReference type="Gene3D" id="3.40.50.300">
    <property type="entry name" value="P-loop containing nucleotide triphosphate hydrolases"/>
    <property type="match status" value="2"/>
</dbReference>
<comment type="cofactor">
    <cofactor evidence="1">
        <name>Mg(2+)</name>
        <dbReference type="ChEBI" id="CHEBI:18420"/>
    </cofactor>
</comment>
<evidence type="ECO:0000256" key="8">
    <source>
        <dbReference type="ARBA" id="ARBA00022806"/>
    </source>
</evidence>
<evidence type="ECO:0000256" key="4">
    <source>
        <dbReference type="ARBA" id="ARBA00022723"/>
    </source>
</evidence>
<dbReference type="InterPro" id="IPR014001">
    <property type="entry name" value="Helicase_ATP-bd"/>
</dbReference>
<proteinExistence type="inferred from homology"/>
<evidence type="ECO:0000256" key="3">
    <source>
        <dbReference type="ARBA" id="ARBA00005446"/>
    </source>
</evidence>
<keyword evidence="4" id="KW-0479">Metal-binding</keyword>
<evidence type="ECO:0000256" key="16">
    <source>
        <dbReference type="NCBIfam" id="TIGR01389"/>
    </source>
</evidence>
<dbReference type="PANTHER" id="PTHR13710:SF105">
    <property type="entry name" value="ATP-DEPENDENT DNA HELICASE Q1"/>
    <property type="match status" value="1"/>
</dbReference>
<dbReference type="FunFam" id="1.10.10.10:FF:000564">
    <property type="entry name" value="ATP-dependent DNA helicase RecQ"/>
    <property type="match status" value="1"/>
</dbReference>
<dbReference type="PROSITE" id="PS50967">
    <property type="entry name" value="HRDC"/>
    <property type="match status" value="1"/>
</dbReference>
<dbReference type="GO" id="GO:0006281">
    <property type="term" value="P:DNA repair"/>
    <property type="evidence" value="ECO:0007669"/>
    <property type="project" value="UniProtKB-KW"/>
</dbReference>
<dbReference type="Pfam" id="PF16124">
    <property type="entry name" value="RecQ_Zn_bind"/>
    <property type="match status" value="1"/>
</dbReference>
<dbReference type="Proteomes" id="UP000001753">
    <property type="component" value="Chromosome"/>
</dbReference>
<keyword evidence="14" id="KW-0413">Isomerase</keyword>
<evidence type="ECO:0000256" key="5">
    <source>
        <dbReference type="ARBA" id="ARBA00022741"/>
    </source>
</evidence>
<keyword evidence="13" id="KW-0234">DNA repair</keyword>
<dbReference type="Gene3D" id="1.10.150.80">
    <property type="entry name" value="HRDC domain"/>
    <property type="match status" value="1"/>
</dbReference>
<dbReference type="Gene3D" id="1.10.10.10">
    <property type="entry name" value="Winged helix-like DNA-binding domain superfamily/Winged helix DNA-binding domain"/>
    <property type="match status" value="1"/>
</dbReference>
<dbReference type="GO" id="GO:0006310">
    <property type="term" value="P:DNA recombination"/>
    <property type="evidence" value="ECO:0007669"/>
    <property type="project" value="UniProtKB-UniRule"/>
</dbReference>
<feature type="domain" description="HRDC" evidence="17">
    <location>
        <begin position="512"/>
        <end position="592"/>
    </location>
</feature>
<dbReference type="CDD" id="cd17920">
    <property type="entry name" value="DEXHc_RecQ"/>
    <property type="match status" value="1"/>
</dbReference>
<dbReference type="NCBIfam" id="TIGR01389">
    <property type="entry name" value="recQ"/>
    <property type="match status" value="1"/>
</dbReference>
<dbReference type="Pfam" id="PF00570">
    <property type="entry name" value="HRDC"/>
    <property type="match status" value="1"/>
</dbReference>
<dbReference type="RefSeq" id="WP_002065779.1">
    <property type="nucleotide sequence ID" value="NZ_CM000737.1"/>
</dbReference>
<evidence type="ECO:0000259" key="18">
    <source>
        <dbReference type="PROSITE" id="PS51192"/>
    </source>
</evidence>
<evidence type="ECO:0000259" key="19">
    <source>
        <dbReference type="PROSITE" id="PS51194"/>
    </source>
</evidence>
<dbReference type="InterPro" id="IPR006293">
    <property type="entry name" value="DNA_helicase_ATP-dep_RecQ_bac"/>
</dbReference>
<dbReference type="GO" id="GO:0005524">
    <property type="term" value="F:ATP binding"/>
    <property type="evidence" value="ECO:0007669"/>
    <property type="project" value="UniProtKB-KW"/>
</dbReference>
<evidence type="ECO:0000256" key="9">
    <source>
        <dbReference type="ARBA" id="ARBA00022833"/>
    </source>
</evidence>
<keyword evidence="7" id="KW-0378">Hydrolase</keyword>
<dbReference type="GO" id="GO:0009432">
    <property type="term" value="P:SOS response"/>
    <property type="evidence" value="ECO:0007669"/>
    <property type="project" value="UniProtKB-UniRule"/>
</dbReference>
<comment type="similarity">
    <text evidence="3">Belongs to the helicase family. RecQ subfamily.</text>
</comment>
<dbReference type="GO" id="GO:0009378">
    <property type="term" value="F:four-way junction helicase activity"/>
    <property type="evidence" value="ECO:0007669"/>
    <property type="project" value="TreeGrafter"/>
</dbReference>
<dbReference type="InterPro" id="IPR011545">
    <property type="entry name" value="DEAD/DEAH_box_helicase_dom"/>
</dbReference>
<evidence type="ECO:0000256" key="6">
    <source>
        <dbReference type="ARBA" id="ARBA00022763"/>
    </source>
</evidence>
<evidence type="ECO:0000313" key="20">
    <source>
        <dbReference type="EMBL" id="EEL70493.1"/>
    </source>
</evidence>
<evidence type="ECO:0000256" key="14">
    <source>
        <dbReference type="ARBA" id="ARBA00023235"/>
    </source>
</evidence>
<dbReference type="PROSITE" id="PS51194">
    <property type="entry name" value="HELICASE_CTER"/>
    <property type="match status" value="1"/>
</dbReference>
<evidence type="ECO:0000256" key="7">
    <source>
        <dbReference type="ARBA" id="ARBA00022801"/>
    </source>
</evidence>
<dbReference type="EMBL" id="ACMP01000075">
    <property type="protein sequence ID" value="EEL70493.1"/>
    <property type="molecule type" value="Genomic_DNA"/>
</dbReference>
<dbReference type="InterPro" id="IPR001650">
    <property type="entry name" value="Helicase_C-like"/>
</dbReference>
<keyword evidence="11" id="KW-0238">DNA-binding</keyword>
<evidence type="ECO:0000256" key="13">
    <source>
        <dbReference type="ARBA" id="ARBA00023204"/>
    </source>
</evidence>
<dbReference type="SMART" id="SM00490">
    <property type="entry name" value="HELICc"/>
    <property type="match status" value="1"/>
</dbReference>
<keyword evidence="12" id="KW-0233">DNA recombination</keyword>
<keyword evidence="8 20" id="KW-0347">Helicase</keyword>